<dbReference type="Gene3D" id="1.10.1060.10">
    <property type="entry name" value="Alpha-helical ferredoxin"/>
    <property type="match status" value="1"/>
</dbReference>
<dbReference type="GO" id="GO:0046872">
    <property type="term" value="F:metal ion binding"/>
    <property type="evidence" value="ECO:0007669"/>
    <property type="project" value="UniProtKB-KW"/>
</dbReference>
<dbReference type="InterPro" id="IPR006058">
    <property type="entry name" value="2Fe2S_fd_BS"/>
</dbReference>
<dbReference type="SUPFAM" id="SSF46548">
    <property type="entry name" value="alpha-helical ferredoxin"/>
    <property type="match status" value="1"/>
</dbReference>
<evidence type="ECO:0000256" key="8">
    <source>
        <dbReference type="ARBA" id="ARBA00023002"/>
    </source>
</evidence>
<dbReference type="InterPro" id="IPR001041">
    <property type="entry name" value="2Fe-2S_ferredoxin-type"/>
</dbReference>
<gene>
    <name evidence="14" type="ORF">AVDCRST_MAG28-3849</name>
</gene>
<dbReference type="NCBIfam" id="NF009052">
    <property type="entry name" value="PRK12386.1"/>
    <property type="match status" value="1"/>
</dbReference>
<reference evidence="14" key="1">
    <citation type="submission" date="2020-02" db="EMBL/GenBank/DDBJ databases">
        <authorList>
            <person name="Meier V. D."/>
        </authorList>
    </citation>
    <scope>NUCLEOTIDE SEQUENCE</scope>
    <source>
        <strain evidence="14">AVDCRST_MAG28</strain>
    </source>
</reference>
<sequence length="290" mass="33127">MEEQEAQQKDMASKAHADVHADEEDAAREGESYKLRIFRGDAEGGREVEYEIPAVEGMVVLDAILYIQAHQAGDLAVRWNCKAAHCGSCSAEINGKPKLLCKARVEEYGGQDIRVHPMRAFPVIKDLVSDVSWNYEVARSTIPFTTDEQAPFEMYEEDVERLYEPKKCIECFMCQDVCHVLRTHQKHEEFAGPRFFVRNQWLEMHPKDTERRVEYLKEGRGGIGYCNITKCCTEVCPAGIHITDNSIIPLKERVADEYYDPAKWLMRKIRGRRSPKTGQIIGRNGNRNGG</sequence>
<evidence type="ECO:0000256" key="9">
    <source>
        <dbReference type="ARBA" id="ARBA00023004"/>
    </source>
</evidence>
<dbReference type="InterPro" id="IPR036010">
    <property type="entry name" value="2Fe-2S_ferredoxin-like_sf"/>
</dbReference>
<evidence type="ECO:0000256" key="2">
    <source>
        <dbReference type="ARBA" id="ARBA00001966"/>
    </source>
</evidence>
<dbReference type="InterPro" id="IPR017896">
    <property type="entry name" value="4Fe4S_Fe-S-bd"/>
</dbReference>
<name>A0A6J4RFD2_9ACTN</name>
<keyword evidence="6" id="KW-0001">2Fe-2S</keyword>
<dbReference type="GO" id="GO:0008177">
    <property type="term" value="F:succinate dehydrogenase (quinone) activity"/>
    <property type="evidence" value="ECO:0007669"/>
    <property type="project" value="UniProtKB-EC"/>
</dbReference>
<accession>A0A6J4RFD2</accession>
<dbReference type="Pfam" id="PF13183">
    <property type="entry name" value="Fer4_8"/>
    <property type="match status" value="1"/>
</dbReference>
<evidence type="ECO:0000259" key="13">
    <source>
        <dbReference type="PROSITE" id="PS51085"/>
    </source>
</evidence>
<dbReference type="EMBL" id="CADCVE010000097">
    <property type="protein sequence ID" value="CAA9464335.1"/>
    <property type="molecule type" value="Genomic_DNA"/>
</dbReference>
<comment type="pathway">
    <text evidence="3">Carbohydrate metabolism; tricarboxylic acid cycle.</text>
</comment>
<organism evidence="14">
    <name type="scientific">uncultured Rubrobacteraceae bacterium</name>
    <dbReference type="NCBI Taxonomy" id="349277"/>
    <lineage>
        <taxon>Bacteria</taxon>
        <taxon>Bacillati</taxon>
        <taxon>Actinomycetota</taxon>
        <taxon>Rubrobacteria</taxon>
        <taxon>Rubrobacterales</taxon>
        <taxon>Rubrobacteraceae</taxon>
        <taxon>environmental samples</taxon>
    </lineage>
</organism>
<evidence type="ECO:0000313" key="14">
    <source>
        <dbReference type="EMBL" id="CAA9464335.1"/>
    </source>
</evidence>
<dbReference type="Gene3D" id="3.10.20.30">
    <property type="match status" value="1"/>
</dbReference>
<dbReference type="PANTHER" id="PTHR11921">
    <property type="entry name" value="SUCCINATE DEHYDROGENASE IRON-SULFUR PROTEIN"/>
    <property type="match status" value="1"/>
</dbReference>
<keyword evidence="9" id="KW-0408">Iron</keyword>
<evidence type="ECO:0000256" key="4">
    <source>
        <dbReference type="ARBA" id="ARBA00009433"/>
    </source>
</evidence>
<dbReference type="InterPro" id="IPR050573">
    <property type="entry name" value="SDH/FRD_Iron-Sulfur"/>
</dbReference>
<dbReference type="PROSITE" id="PS51085">
    <property type="entry name" value="2FE2S_FER_2"/>
    <property type="match status" value="1"/>
</dbReference>
<keyword evidence="10" id="KW-0411">Iron-sulfur</keyword>
<dbReference type="NCBIfam" id="TIGR00384">
    <property type="entry name" value="dhsB"/>
    <property type="match status" value="1"/>
</dbReference>
<dbReference type="InterPro" id="IPR004489">
    <property type="entry name" value="Succ_DH/fum_Rdtase_Fe-S"/>
</dbReference>
<feature type="region of interest" description="Disordered" evidence="12">
    <location>
        <begin position="1"/>
        <end position="28"/>
    </location>
</feature>
<dbReference type="SUPFAM" id="SSF54292">
    <property type="entry name" value="2Fe-2S ferredoxin-like"/>
    <property type="match status" value="1"/>
</dbReference>
<evidence type="ECO:0000256" key="10">
    <source>
        <dbReference type="ARBA" id="ARBA00023014"/>
    </source>
</evidence>
<keyword evidence="7" id="KW-0479">Metal-binding</keyword>
<dbReference type="GO" id="GO:0009055">
    <property type="term" value="F:electron transfer activity"/>
    <property type="evidence" value="ECO:0007669"/>
    <property type="project" value="InterPro"/>
</dbReference>
<evidence type="ECO:0000256" key="3">
    <source>
        <dbReference type="ARBA" id="ARBA00005163"/>
    </source>
</evidence>
<protein>
    <submittedName>
        <fullName evidence="14">Succinate dehydrogenase iron-sulfur protein</fullName>
        <ecNumber evidence="14">1.3.5.1</ecNumber>
    </submittedName>
</protein>
<comment type="cofactor">
    <cofactor evidence="11">
        <name>[2Fe-2S] cluster</name>
        <dbReference type="ChEBI" id="CHEBI:190135"/>
    </cofactor>
</comment>
<dbReference type="InterPro" id="IPR009051">
    <property type="entry name" value="Helical_ferredxn"/>
</dbReference>
<dbReference type="InterPro" id="IPR025192">
    <property type="entry name" value="Succ_DH/fum_Rdtase_N"/>
</dbReference>
<proteinExistence type="inferred from homology"/>
<dbReference type="PROSITE" id="PS00197">
    <property type="entry name" value="2FE2S_FER_1"/>
    <property type="match status" value="1"/>
</dbReference>
<evidence type="ECO:0000256" key="5">
    <source>
        <dbReference type="ARBA" id="ARBA00022485"/>
    </source>
</evidence>
<comment type="similarity">
    <text evidence="4">Belongs to the succinate dehydrogenase/fumarate reductase iron-sulfur protein family.</text>
</comment>
<dbReference type="InterPro" id="IPR012675">
    <property type="entry name" value="Beta-grasp_dom_sf"/>
</dbReference>
<evidence type="ECO:0000256" key="6">
    <source>
        <dbReference type="ARBA" id="ARBA00022714"/>
    </source>
</evidence>
<feature type="domain" description="2Fe-2S ferredoxin-type" evidence="13">
    <location>
        <begin position="33"/>
        <end position="119"/>
    </location>
</feature>
<feature type="compositionally biased region" description="Basic and acidic residues" evidence="12">
    <location>
        <begin position="1"/>
        <end position="20"/>
    </location>
</feature>
<evidence type="ECO:0000256" key="7">
    <source>
        <dbReference type="ARBA" id="ARBA00022723"/>
    </source>
</evidence>
<dbReference type="GO" id="GO:0005886">
    <property type="term" value="C:plasma membrane"/>
    <property type="evidence" value="ECO:0007669"/>
    <property type="project" value="TreeGrafter"/>
</dbReference>
<dbReference type="AlphaFoldDB" id="A0A6J4RFD2"/>
<keyword evidence="8 14" id="KW-0560">Oxidoreductase</keyword>
<dbReference type="GO" id="GO:0051539">
    <property type="term" value="F:4 iron, 4 sulfur cluster binding"/>
    <property type="evidence" value="ECO:0007669"/>
    <property type="project" value="UniProtKB-KW"/>
</dbReference>
<dbReference type="GO" id="GO:0022904">
    <property type="term" value="P:respiratory electron transport chain"/>
    <property type="evidence" value="ECO:0007669"/>
    <property type="project" value="TreeGrafter"/>
</dbReference>
<comment type="cofactor">
    <cofactor evidence="1">
        <name>[3Fe-4S] cluster</name>
        <dbReference type="ChEBI" id="CHEBI:21137"/>
    </cofactor>
</comment>
<evidence type="ECO:0000256" key="12">
    <source>
        <dbReference type="SAM" id="MobiDB-lite"/>
    </source>
</evidence>
<comment type="cofactor">
    <cofactor evidence="2">
        <name>[4Fe-4S] cluster</name>
        <dbReference type="ChEBI" id="CHEBI:49883"/>
    </cofactor>
</comment>
<dbReference type="GO" id="GO:0006099">
    <property type="term" value="P:tricarboxylic acid cycle"/>
    <property type="evidence" value="ECO:0007669"/>
    <property type="project" value="InterPro"/>
</dbReference>
<evidence type="ECO:0000256" key="1">
    <source>
        <dbReference type="ARBA" id="ARBA00001927"/>
    </source>
</evidence>
<evidence type="ECO:0000256" key="11">
    <source>
        <dbReference type="ARBA" id="ARBA00034078"/>
    </source>
</evidence>
<dbReference type="EC" id="1.3.5.1" evidence="14"/>
<dbReference type="GO" id="GO:0051537">
    <property type="term" value="F:2 iron, 2 sulfur cluster binding"/>
    <property type="evidence" value="ECO:0007669"/>
    <property type="project" value="UniProtKB-KW"/>
</dbReference>
<keyword evidence="5" id="KW-0004">4Fe-4S</keyword>
<dbReference type="Pfam" id="PF13085">
    <property type="entry name" value="Fer2_3"/>
    <property type="match status" value="1"/>
</dbReference>
<dbReference type="PANTHER" id="PTHR11921:SF29">
    <property type="entry name" value="SUCCINATE DEHYDROGENASE [UBIQUINONE] IRON-SULFUR SUBUNIT, MITOCHONDRIAL"/>
    <property type="match status" value="1"/>
</dbReference>